<dbReference type="GO" id="GO:0000156">
    <property type="term" value="F:phosphorelay response regulator activity"/>
    <property type="evidence" value="ECO:0007669"/>
    <property type="project" value="InterPro"/>
</dbReference>
<name>A0AB73SZJ4_9FIRM</name>
<feature type="domain" description="HTH LytTR-type" evidence="1">
    <location>
        <begin position="41"/>
        <end position="144"/>
    </location>
</feature>
<organism evidence="2 3">
    <name type="scientific">Murimonas intestini</name>
    <dbReference type="NCBI Taxonomy" id="1337051"/>
    <lineage>
        <taxon>Bacteria</taxon>
        <taxon>Bacillati</taxon>
        <taxon>Bacillota</taxon>
        <taxon>Clostridia</taxon>
        <taxon>Lachnospirales</taxon>
        <taxon>Lachnospiraceae</taxon>
        <taxon>Murimonas</taxon>
    </lineage>
</organism>
<dbReference type="InterPro" id="IPR007492">
    <property type="entry name" value="LytTR_DNA-bd_dom"/>
</dbReference>
<dbReference type="SMART" id="SM00850">
    <property type="entry name" value="LytTR"/>
    <property type="match status" value="1"/>
</dbReference>
<sequence length="144" mass="16670">MKVFVKENEKIREMEVVIRCSRMEPGINKLVNHIRQFSIQLPVWKDGEQYQIPLYQVYYLETVDGKTYVYTASDIYSSRETTAALEKQLEGSSLIRISRSCLLNLSCLKCVAPLGNHRLMATLKNGEKLIVGRTYIEPLKQRLK</sequence>
<evidence type="ECO:0000313" key="3">
    <source>
        <dbReference type="Proteomes" id="UP000245412"/>
    </source>
</evidence>
<protein>
    <submittedName>
        <fullName evidence="2">LytTR family transcriptional regulator</fullName>
    </submittedName>
</protein>
<dbReference type="GO" id="GO:0003677">
    <property type="term" value="F:DNA binding"/>
    <property type="evidence" value="ECO:0007669"/>
    <property type="project" value="InterPro"/>
</dbReference>
<dbReference type="Pfam" id="PF04397">
    <property type="entry name" value="LytTR"/>
    <property type="match status" value="1"/>
</dbReference>
<keyword evidence="3" id="KW-1185">Reference proteome</keyword>
<evidence type="ECO:0000313" key="2">
    <source>
        <dbReference type="EMBL" id="PWJ72872.1"/>
    </source>
</evidence>
<gene>
    <name evidence="2" type="ORF">C7383_11522</name>
</gene>
<reference evidence="2 3" key="1">
    <citation type="submission" date="2018-05" db="EMBL/GenBank/DDBJ databases">
        <authorList>
            <person name="Goeker M."/>
            <person name="Huntemann M."/>
            <person name="Clum A."/>
            <person name="Pillay M."/>
            <person name="Palaniappan K."/>
            <person name="Varghese N."/>
            <person name="Mikhailova N."/>
            <person name="Stamatis D."/>
            <person name="Reddy T."/>
            <person name="Daum C."/>
            <person name="Shapiro N."/>
            <person name="Ivanova N."/>
            <person name="Kyrpides N."/>
            <person name="Woyke T."/>
        </authorList>
    </citation>
    <scope>NUCLEOTIDE SEQUENCE [LARGE SCALE GENOMIC DNA]</scope>
    <source>
        <strain evidence="2 3">DSM 26524</strain>
    </source>
</reference>
<accession>A0AB73SZJ4</accession>
<dbReference type="InterPro" id="IPR046947">
    <property type="entry name" value="LytR-like"/>
</dbReference>
<proteinExistence type="predicted"/>
<dbReference type="RefSeq" id="WP_257497888.1">
    <property type="nucleotide sequence ID" value="NZ_JANKBI010000015.1"/>
</dbReference>
<dbReference type="PANTHER" id="PTHR37299">
    <property type="entry name" value="TRANSCRIPTIONAL REGULATOR-RELATED"/>
    <property type="match status" value="1"/>
</dbReference>
<comment type="caution">
    <text evidence="2">The sequence shown here is derived from an EMBL/GenBank/DDBJ whole genome shotgun (WGS) entry which is preliminary data.</text>
</comment>
<dbReference type="Proteomes" id="UP000245412">
    <property type="component" value="Unassembled WGS sequence"/>
</dbReference>
<dbReference type="Gene3D" id="2.40.50.1020">
    <property type="entry name" value="LytTr DNA-binding domain"/>
    <property type="match status" value="1"/>
</dbReference>
<dbReference type="PANTHER" id="PTHR37299:SF1">
    <property type="entry name" value="STAGE 0 SPORULATION PROTEIN A HOMOLOG"/>
    <property type="match status" value="1"/>
</dbReference>
<evidence type="ECO:0000259" key="1">
    <source>
        <dbReference type="PROSITE" id="PS50930"/>
    </source>
</evidence>
<dbReference type="AlphaFoldDB" id="A0AB73SZJ4"/>
<dbReference type="EMBL" id="QGGY01000015">
    <property type="protein sequence ID" value="PWJ72872.1"/>
    <property type="molecule type" value="Genomic_DNA"/>
</dbReference>
<dbReference type="PROSITE" id="PS50930">
    <property type="entry name" value="HTH_LYTTR"/>
    <property type="match status" value="1"/>
</dbReference>